<name>A0ABP9GBL0_9ACTN</name>
<dbReference type="Proteomes" id="UP001499993">
    <property type="component" value="Unassembled WGS sequence"/>
</dbReference>
<evidence type="ECO:0000313" key="2">
    <source>
        <dbReference type="Proteomes" id="UP001499993"/>
    </source>
</evidence>
<accession>A0ABP9GBL0</accession>
<reference evidence="2" key="1">
    <citation type="journal article" date="2019" name="Int. J. Syst. Evol. Microbiol.">
        <title>The Global Catalogue of Microorganisms (GCM) 10K type strain sequencing project: providing services to taxonomists for standard genome sequencing and annotation.</title>
        <authorList>
            <consortium name="The Broad Institute Genomics Platform"/>
            <consortium name="The Broad Institute Genome Sequencing Center for Infectious Disease"/>
            <person name="Wu L."/>
            <person name="Ma J."/>
        </authorList>
    </citation>
    <scope>NUCLEOTIDE SEQUENCE [LARGE SCALE GENOMIC DNA]</scope>
    <source>
        <strain evidence="2">JCM 18123</strain>
    </source>
</reference>
<keyword evidence="2" id="KW-1185">Reference proteome</keyword>
<proteinExistence type="predicted"/>
<organism evidence="1 2">
    <name type="scientific">Streptomonospora halophila</name>
    <dbReference type="NCBI Taxonomy" id="427369"/>
    <lineage>
        <taxon>Bacteria</taxon>
        <taxon>Bacillati</taxon>
        <taxon>Actinomycetota</taxon>
        <taxon>Actinomycetes</taxon>
        <taxon>Streptosporangiales</taxon>
        <taxon>Nocardiopsidaceae</taxon>
        <taxon>Streptomonospora</taxon>
    </lineage>
</organism>
<dbReference type="RefSeq" id="WP_345555246.1">
    <property type="nucleotide sequence ID" value="NZ_BAABIK010000002.1"/>
</dbReference>
<dbReference type="EMBL" id="BAABIK010000002">
    <property type="protein sequence ID" value="GAA4928506.1"/>
    <property type="molecule type" value="Genomic_DNA"/>
</dbReference>
<protein>
    <submittedName>
        <fullName evidence="1">Uncharacterized protein</fullName>
    </submittedName>
</protein>
<sequence>MVQPIEAHASQDATPADHIAEAGRLLDDVWLMVYQDPRYGWESPAATNMLAAADIHTRIADLKSRT</sequence>
<evidence type="ECO:0000313" key="1">
    <source>
        <dbReference type="EMBL" id="GAA4928506.1"/>
    </source>
</evidence>
<gene>
    <name evidence="1" type="ORF">GCM10023224_04660</name>
</gene>
<comment type="caution">
    <text evidence="1">The sequence shown here is derived from an EMBL/GenBank/DDBJ whole genome shotgun (WGS) entry which is preliminary data.</text>
</comment>